<accession>A0A6B1F3A7</accession>
<organism evidence="2">
    <name type="scientific">Synechococcus sp. SB0676_bin_10</name>
    <dbReference type="NCBI Taxonomy" id="2604869"/>
    <lineage>
        <taxon>Bacteria</taxon>
        <taxon>Bacillati</taxon>
        <taxon>Cyanobacteriota</taxon>
        <taxon>Cyanophyceae</taxon>
        <taxon>Synechococcales</taxon>
        <taxon>Synechococcaceae</taxon>
        <taxon>Synechococcus</taxon>
    </lineage>
</organism>
<evidence type="ECO:0000259" key="1">
    <source>
        <dbReference type="Pfam" id="PF12894"/>
    </source>
</evidence>
<proteinExistence type="predicted"/>
<dbReference type="InterPro" id="IPR024977">
    <property type="entry name" value="Apc4-like_WD40_dom"/>
</dbReference>
<dbReference type="PANTHER" id="PTHR19879:SF9">
    <property type="entry name" value="TRANSCRIPTION INITIATION FACTOR TFIID SUBUNIT 5"/>
    <property type="match status" value="1"/>
</dbReference>
<dbReference type="InterPro" id="IPR001680">
    <property type="entry name" value="WD40_rpt"/>
</dbReference>
<dbReference type="InterPro" id="IPR036322">
    <property type="entry name" value="WD40_repeat_dom_sf"/>
</dbReference>
<dbReference type="InterPro" id="IPR015943">
    <property type="entry name" value="WD40/YVTN_repeat-like_dom_sf"/>
</dbReference>
<feature type="domain" description="Anaphase-promoting complex subunit 4-like WD40" evidence="1">
    <location>
        <begin position="9"/>
        <end position="49"/>
    </location>
</feature>
<protein>
    <recommendedName>
        <fullName evidence="1">Anaphase-promoting complex subunit 4-like WD40 domain-containing protein</fullName>
    </recommendedName>
</protein>
<sequence length="228" mass="24135">MAHVAPLVSKRLWGALQQAITALAWSPDGEFLVIASAGGELLLLDFRAGCEELLRGDRGSSLDVLGFSSDGQFLMAAGQSGELLLWEPGGTGIRPMAMDPIPLGRGWIDTAAWQPQGLQLAVAAGRQLRLWDGTSRQWRRDTLDLPGTIQALAWSADGVQLAASCQGEVALWRPCSSRAPAPLLRNAVASAGLALAFSGPGNHLACGLLDCSLLVWPPELTYLTIQGK</sequence>
<dbReference type="PANTHER" id="PTHR19879">
    <property type="entry name" value="TRANSCRIPTION INITIATION FACTOR TFIID"/>
    <property type="match status" value="1"/>
</dbReference>
<dbReference type="AlphaFoldDB" id="A0A6B1F3A7"/>
<dbReference type="SMART" id="SM00320">
    <property type="entry name" value="WD40"/>
    <property type="match status" value="5"/>
</dbReference>
<comment type="caution">
    <text evidence="2">The sequence shown here is derived from an EMBL/GenBank/DDBJ whole genome shotgun (WGS) entry which is preliminary data.</text>
</comment>
<reference evidence="2" key="1">
    <citation type="submission" date="2019-09" db="EMBL/GenBank/DDBJ databases">
        <title>Characterisation of the sponge microbiome using genome-centric metagenomics.</title>
        <authorList>
            <person name="Engelberts J.P."/>
            <person name="Robbins S.J."/>
            <person name="De Goeij J.M."/>
            <person name="Aranda M."/>
            <person name="Bell S.C."/>
            <person name="Webster N.S."/>
        </authorList>
    </citation>
    <scope>NUCLEOTIDE SEQUENCE</scope>
    <source>
        <strain evidence="2">SB0676_bin_10</strain>
    </source>
</reference>
<name>A0A6B1F3A7_9SYNE</name>
<dbReference type="EMBL" id="VYDO01000003">
    <property type="protein sequence ID" value="MYG37441.1"/>
    <property type="molecule type" value="Genomic_DNA"/>
</dbReference>
<dbReference type="SUPFAM" id="SSF50978">
    <property type="entry name" value="WD40 repeat-like"/>
    <property type="match status" value="1"/>
</dbReference>
<dbReference type="Gene3D" id="2.130.10.10">
    <property type="entry name" value="YVTN repeat-like/Quinoprotein amine dehydrogenase"/>
    <property type="match status" value="1"/>
</dbReference>
<evidence type="ECO:0000313" key="2">
    <source>
        <dbReference type="EMBL" id="MYG37441.1"/>
    </source>
</evidence>
<dbReference type="Pfam" id="PF12894">
    <property type="entry name" value="ANAPC4_WD40"/>
    <property type="match status" value="1"/>
</dbReference>
<gene>
    <name evidence="2" type="ORF">F4162_00070</name>
</gene>